<dbReference type="InterPro" id="IPR036717">
    <property type="entry name" value="GFRP_sf"/>
</dbReference>
<protein>
    <recommendedName>
        <fullName evidence="3">GTP cyclohydrolase 1 feedback regulatory protein</fullName>
    </recommendedName>
</protein>
<name>A0A9P0MI72_NEZVI</name>
<dbReference type="GO" id="GO:0009890">
    <property type="term" value="P:negative regulation of biosynthetic process"/>
    <property type="evidence" value="ECO:0007669"/>
    <property type="project" value="InterPro"/>
</dbReference>
<gene>
    <name evidence="1" type="ORF">NEZAVI_LOCUS6381</name>
</gene>
<dbReference type="AlphaFoldDB" id="A0A9P0MI72"/>
<dbReference type="OrthoDB" id="6380740at2759"/>
<evidence type="ECO:0000313" key="1">
    <source>
        <dbReference type="EMBL" id="CAH1396279.1"/>
    </source>
</evidence>
<evidence type="ECO:0008006" key="3">
    <source>
        <dbReference type="Google" id="ProtNLM"/>
    </source>
</evidence>
<evidence type="ECO:0000313" key="2">
    <source>
        <dbReference type="Proteomes" id="UP001152798"/>
    </source>
</evidence>
<organism evidence="1 2">
    <name type="scientific">Nezara viridula</name>
    <name type="common">Southern green stink bug</name>
    <name type="synonym">Cimex viridulus</name>
    <dbReference type="NCBI Taxonomy" id="85310"/>
    <lineage>
        <taxon>Eukaryota</taxon>
        <taxon>Metazoa</taxon>
        <taxon>Ecdysozoa</taxon>
        <taxon>Arthropoda</taxon>
        <taxon>Hexapoda</taxon>
        <taxon>Insecta</taxon>
        <taxon>Pterygota</taxon>
        <taxon>Neoptera</taxon>
        <taxon>Paraneoptera</taxon>
        <taxon>Hemiptera</taxon>
        <taxon>Heteroptera</taxon>
        <taxon>Panheteroptera</taxon>
        <taxon>Pentatomomorpha</taxon>
        <taxon>Pentatomoidea</taxon>
        <taxon>Pentatomidae</taxon>
        <taxon>Pentatominae</taxon>
        <taxon>Nezara</taxon>
    </lineage>
</organism>
<dbReference type="EMBL" id="OV725079">
    <property type="protein sequence ID" value="CAH1396279.1"/>
    <property type="molecule type" value="Genomic_DNA"/>
</dbReference>
<reference evidence="1" key="1">
    <citation type="submission" date="2022-01" db="EMBL/GenBank/DDBJ databases">
        <authorList>
            <person name="King R."/>
        </authorList>
    </citation>
    <scope>NUCLEOTIDE SEQUENCE</scope>
</reference>
<dbReference type="Gene3D" id="3.30.1410.10">
    <property type="entry name" value="GTP cyclohydrolase I feedback regulatory protein GFRP"/>
    <property type="match status" value="1"/>
</dbReference>
<proteinExistence type="predicted"/>
<sequence>MTEPFYVAVKASLHASDSSVFGLAPEEIIALSKRYSDCNREVINGVLIKASPLKVINSLSELGYRVVCSSGEAEIVWTLKRDVLTSPGPIERTYASPSSEGDSRG</sequence>
<accession>A0A9P0MI72</accession>
<dbReference type="Proteomes" id="UP001152798">
    <property type="component" value="Chromosome 3"/>
</dbReference>
<keyword evidence="2" id="KW-1185">Reference proteome</keyword>